<gene>
    <name evidence="1" type="ORF">SCHPADRAFT_994263</name>
</gene>
<name>A0A0H2S7F6_9AGAM</name>
<sequence length="586" mass="65546">MTGMTSNSCEDTLTVSLRAIEIPEIALWIYSFIESDEDKASFSAVRRNVYHSLLEHRVKSVQIGIEGLPSFALLLQNSTIARSSCTSLKIRHYPHSDQIFDVKRAFWKYCVALTLRATGEFGILKHFSGRLSGWYPEAWVLSKMSALKSRHTKQVNAQFGDVKASKKELYDALATLHQAGDQLTTELRKSLSDFNLKGDVDAFKSTSTVLNELQKSAVSLEELHIGFSLDAWRCLCSGQFPVLRRLELTTSGDATNIHSGFHTPLLEGPIPTNAFERLEALKLVTHNRDSPVLLLSIKCPHLKLFEVGGTGGGGSDREASLSAIESFIESHATLEAVSLANHFVPSTIKDSQKITALQFILPKIRHIPKFPVAMRLPSVRHVRLIFACQEMFFAEIPSKDSMRHIRCLELRFHSMQDSIYMLEGPFSFDREQQVSASQNPSPLTKRLFEIMSVFSELVELAIHLHIPNKSVLAVPTDVYVISQILAGCCSSDSLLAIKYKNDVSDGLCDNTVNAFDVPIAPPNLRFIAMDIDGKEELYDTQSSAGGKVAIRRPFRRQFPVKGKWTVDFTDESIFNHFTGDYSKPQM</sequence>
<evidence type="ECO:0000313" key="1">
    <source>
        <dbReference type="EMBL" id="KLO17583.1"/>
    </source>
</evidence>
<dbReference type="Proteomes" id="UP000053477">
    <property type="component" value="Unassembled WGS sequence"/>
</dbReference>
<organism evidence="1 2">
    <name type="scientific">Schizopora paradoxa</name>
    <dbReference type="NCBI Taxonomy" id="27342"/>
    <lineage>
        <taxon>Eukaryota</taxon>
        <taxon>Fungi</taxon>
        <taxon>Dikarya</taxon>
        <taxon>Basidiomycota</taxon>
        <taxon>Agaricomycotina</taxon>
        <taxon>Agaricomycetes</taxon>
        <taxon>Hymenochaetales</taxon>
        <taxon>Schizoporaceae</taxon>
        <taxon>Schizopora</taxon>
    </lineage>
</organism>
<protein>
    <submittedName>
        <fullName evidence="1">Uncharacterized protein</fullName>
    </submittedName>
</protein>
<dbReference type="EMBL" id="KQ085903">
    <property type="protein sequence ID" value="KLO17583.1"/>
    <property type="molecule type" value="Genomic_DNA"/>
</dbReference>
<reference evidence="1 2" key="1">
    <citation type="submission" date="2015-04" db="EMBL/GenBank/DDBJ databases">
        <title>Complete genome sequence of Schizopora paradoxa KUC8140, a cosmopolitan wood degrader in East Asia.</title>
        <authorList>
            <consortium name="DOE Joint Genome Institute"/>
            <person name="Min B."/>
            <person name="Park H."/>
            <person name="Jang Y."/>
            <person name="Kim J.-J."/>
            <person name="Kim K.H."/>
            <person name="Pangilinan J."/>
            <person name="Lipzen A."/>
            <person name="Riley R."/>
            <person name="Grigoriev I.V."/>
            <person name="Spatafora J.W."/>
            <person name="Choi I.-G."/>
        </authorList>
    </citation>
    <scope>NUCLEOTIDE SEQUENCE [LARGE SCALE GENOMIC DNA]</scope>
    <source>
        <strain evidence="1 2">KUC8140</strain>
    </source>
</reference>
<evidence type="ECO:0000313" key="2">
    <source>
        <dbReference type="Proteomes" id="UP000053477"/>
    </source>
</evidence>
<dbReference type="InParanoid" id="A0A0H2S7F6"/>
<dbReference type="AlphaFoldDB" id="A0A0H2S7F6"/>
<keyword evidence="2" id="KW-1185">Reference proteome</keyword>
<accession>A0A0H2S7F6</accession>
<proteinExistence type="predicted"/>